<organism evidence="1 2">
    <name type="scientific">Melia azedarach</name>
    <name type="common">Chinaberry tree</name>
    <dbReference type="NCBI Taxonomy" id="155640"/>
    <lineage>
        <taxon>Eukaryota</taxon>
        <taxon>Viridiplantae</taxon>
        <taxon>Streptophyta</taxon>
        <taxon>Embryophyta</taxon>
        <taxon>Tracheophyta</taxon>
        <taxon>Spermatophyta</taxon>
        <taxon>Magnoliopsida</taxon>
        <taxon>eudicotyledons</taxon>
        <taxon>Gunneridae</taxon>
        <taxon>Pentapetalae</taxon>
        <taxon>rosids</taxon>
        <taxon>malvids</taxon>
        <taxon>Sapindales</taxon>
        <taxon>Meliaceae</taxon>
        <taxon>Melia</taxon>
    </lineage>
</organism>
<proteinExistence type="predicted"/>
<keyword evidence="2" id="KW-1185">Reference proteome</keyword>
<name>A0ACC1WVZ4_MELAZ</name>
<reference evidence="1 2" key="1">
    <citation type="journal article" date="2023" name="Science">
        <title>Complex scaffold remodeling in plant triterpene biosynthesis.</title>
        <authorList>
            <person name="De La Pena R."/>
            <person name="Hodgson H."/>
            <person name="Liu J.C."/>
            <person name="Stephenson M.J."/>
            <person name="Martin A.C."/>
            <person name="Owen C."/>
            <person name="Harkess A."/>
            <person name="Leebens-Mack J."/>
            <person name="Jimenez L.E."/>
            <person name="Osbourn A."/>
            <person name="Sattely E.S."/>
        </authorList>
    </citation>
    <scope>NUCLEOTIDE SEQUENCE [LARGE SCALE GENOMIC DNA]</scope>
    <source>
        <strain evidence="2">cv. JPN11</strain>
        <tissue evidence="1">Leaf</tissue>
    </source>
</reference>
<comment type="caution">
    <text evidence="1">The sequence shown here is derived from an EMBL/GenBank/DDBJ whole genome shotgun (WGS) entry which is preliminary data.</text>
</comment>
<protein>
    <submittedName>
        <fullName evidence="1">G-type lectin S-receptor-like serine/threonine-protein kinase</fullName>
    </submittedName>
</protein>
<sequence>MELIRGRILVAIVVLLYCFCSDFGTAIDTITSTHFIRDPETIISNGSIFRLGFFSPRGSTNRYVGIWYNDPSETVIWVANRNKPLNDSSGIFTISEDGNLVVLNGKKEVLWSSNVANSLSNAVAQLLDSGNLVLNDSSRRISIWESFQEPTDTFLTSMKLSTDLRTGKKVQLTSWKSPSDPSIGSFSAGVDPLNIPEVYIWNDSHPYWRSGPWNGRIFIGIPDMNSDNADRFNFAVDNEERITYITAALASPLSYFVLNSQGELVKKNRADGKKDWEVRSTFPETECDVYGKCGPFGRCSAKKEATCSCLSGFEPINAEAWNRGNWTGGCIRKKPLQCERISTTGEVGREDGFLRLGMMKVPDFAERTVDLENECRDQCLNNCSCIAYAYQVGIGCTKWRGNLMDMQRFSSGGINLYIRLAHSELDKNDMKVVIIVPVVIGTVKLQSVPFSHGGGWKNVKGKGRGLQSDKEKAYPKSSSQSMSQVKLQDLPVFTFEELANATNNFNSTNKLGQGGFGPVYKGKLQDGQEIAVKRLSKASGQGLEEFMNEVVVISKLQHRNLVRLQGCCVEREEKILIYEYMPNKSLDAFLFDPLEQELLDWRKRFNIIDGISRGLLYLHRDSRLRIIHRDLKASNILLDEELNPKISDFGMARIFGGNQEQANTVRVVGTYGYMSPEYAMEGRFSEKSDVFSFGVLLLEIVSGRRNTSFYHDEDCLNLLSYAWKLWNENNIVTLMDPVISESGSELEIIRCIRVGLLCVQDFMKDRPTMSTVISMLNSEIVDLPAPKQPAFTERRSAFDTVSSEQGQQRCTVNNVTVTVIEAR</sequence>
<evidence type="ECO:0000313" key="1">
    <source>
        <dbReference type="EMBL" id="KAJ4703336.1"/>
    </source>
</evidence>
<evidence type="ECO:0000313" key="2">
    <source>
        <dbReference type="Proteomes" id="UP001164539"/>
    </source>
</evidence>
<dbReference type="EMBL" id="CM051406">
    <property type="protein sequence ID" value="KAJ4703336.1"/>
    <property type="molecule type" value="Genomic_DNA"/>
</dbReference>
<accession>A0ACC1WVZ4</accession>
<dbReference type="Proteomes" id="UP001164539">
    <property type="component" value="Chromosome 13"/>
</dbReference>
<gene>
    <name evidence="1" type="ORF">OWV82_023260</name>
</gene>